<evidence type="ECO:0000313" key="3">
    <source>
        <dbReference type="EMBL" id="MDX6806385.1"/>
    </source>
</evidence>
<dbReference type="InterPro" id="IPR029063">
    <property type="entry name" value="SAM-dependent_MTases_sf"/>
</dbReference>
<dbReference type="InterPro" id="IPR038375">
    <property type="entry name" value="NDUFAF7_sf"/>
</dbReference>
<dbReference type="SUPFAM" id="SSF53335">
    <property type="entry name" value="S-adenosyl-L-methionine-dependent methyltransferases"/>
    <property type="match status" value="1"/>
</dbReference>
<dbReference type="Gene3D" id="3.40.50.12710">
    <property type="match status" value="1"/>
</dbReference>
<dbReference type="EC" id="2.1.1.-" evidence="3"/>
<evidence type="ECO:0000313" key="4">
    <source>
        <dbReference type="Proteomes" id="UP001274321"/>
    </source>
</evidence>
<dbReference type="EMBL" id="JAXAFJ010000005">
    <property type="protein sequence ID" value="MDX6806385.1"/>
    <property type="molecule type" value="Genomic_DNA"/>
</dbReference>
<dbReference type="PANTHER" id="PTHR12049:SF7">
    <property type="entry name" value="PROTEIN ARGININE METHYLTRANSFERASE NDUFAF7, MITOCHONDRIAL"/>
    <property type="match status" value="1"/>
</dbReference>
<dbReference type="Proteomes" id="UP001274321">
    <property type="component" value="Unassembled WGS sequence"/>
</dbReference>
<keyword evidence="4" id="KW-1185">Reference proteome</keyword>
<organism evidence="3 4">
    <name type="scientific">Terrihabitans rhizophilus</name>
    <dbReference type="NCBI Taxonomy" id="3092662"/>
    <lineage>
        <taxon>Bacteria</taxon>
        <taxon>Pseudomonadati</taxon>
        <taxon>Pseudomonadota</taxon>
        <taxon>Alphaproteobacteria</taxon>
        <taxon>Hyphomicrobiales</taxon>
        <taxon>Terrihabitans</taxon>
    </lineage>
</organism>
<protein>
    <submittedName>
        <fullName evidence="3">SAM-dependent methyltransferase</fullName>
        <ecNumber evidence="3">2.1.1.-</ecNumber>
    </submittedName>
</protein>
<comment type="caution">
    <text evidence="3">The sequence shown here is derived from an EMBL/GenBank/DDBJ whole genome shotgun (WGS) entry which is preliminary data.</text>
</comment>
<dbReference type="Pfam" id="PF02636">
    <property type="entry name" value="Methyltransf_28"/>
    <property type="match status" value="1"/>
</dbReference>
<reference evidence="3 4" key="1">
    <citation type="submission" date="2023-11" db="EMBL/GenBank/DDBJ databases">
        <authorList>
            <person name="Bao R."/>
        </authorList>
    </citation>
    <scope>NUCLEOTIDE SEQUENCE [LARGE SCALE GENOMIC DNA]</scope>
    <source>
        <strain evidence="3 4">PJ23</strain>
    </source>
</reference>
<dbReference type="RefSeq" id="WP_319844515.1">
    <property type="nucleotide sequence ID" value="NZ_JAXAFJ010000005.1"/>
</dbReference>
<evidence type="ECO:0000256" key="1">
    <source>
        <dbReference type="ARBA" id="ARBA00022603"/>
    </source>
</evidence>
<dbReference type="InterPro" id="IPR003788">
    <property type="entry name" value="NDUFAF7"/>
</dbReference>
<gene>
    <name evidence="3" type="ORF">SCD90_09935</name>
</gene>
<keyword evidence="1 3" id="KW-0489">Methyltransferase</keyword>
<accession>A0ABU4RRX9</accession>
<sequence length="362" mass="38223">MTPVEQAIRRRIKVDGPQSIAAVMATANEHYYGTRDPLGAAGDFITSPEISQIFGELVGLWAAMVWMSLGEPERVLLVELGPGRGTLMADALRALKSVPGAREAVDVHLVETSPILRASQKRLLETGGATATWHDNLASLPAGPMIVIANEFFDALPVHHYVRVPEGWRERCVGLSSEGELALGLAPYAVPAELVPDALRACPPGCVAETSPASHRAMADLAARIVQHGGAGLVIDYGYTRTAPGETLQALKAHRRQEVLAELGEADLTAHVDFAALAGAASASGAVAHGPVMQRDFLLAMGIMPRLATLQRNSATTVSAALQVAVERLLDPAPTGMGSLFKALSITSPRLPHPPGFEHPLP</sequence>
<dbReference type="PANTHER" id="PTHR12049">
    <property type="entry name" value="PROTEIN ARGININE METHYLTRANSFERASE NDUFAF7, MITOCHONDRIAL"/>
    <property type="match status" value="1"/>
</dbReference>
<dbReference type="GO" id="GO:0008168">
    <property type="term" value="F:methyltransferase activity"/>
    <property type="evidence" value="ECO:0007669"/>
    <property type="project" value="UniProtKB-KW"/>
</dbReference>
<dbReference type="GO" id="GO:0032259">
    <property type="term" value="P:methylation"/>
    <property type="evidence" value="ECO:0007669"/>
    <property type="project" value="UniProtKB-KW"/>
</dbReference>
<name>A0ABU4RRX9_9HYPH</name>
<proteinExistence type="predicted"/>
<evidence type="ECO:0000256" key="2">
    <source>
        <dbReference type="ARBA" id="ARBA00022679"/>
    </source>
</evidence>
<keyword evidence="2 3" id="KW-0808">Transferase</keyword>